<accession>A0ABW6L9C1</accession>
<evidence type="ECO:0000313" key="1">
    <source>
        <dbReference type="EMBL" id="MFE9225065.1"/>
    </source>
</evidence>
<evidence type="ECO:0000313" key="2">
    <source>
        <dbReference type="Proteomes" id="UP001601288"/>
    </source>
</evidence>
<reference evidence="1 2" key="1">
    <citation type="submission" date="2024-10" db="EMBL/GenBank/DDBJ databases">
        <title>The Natural Products Discovery Center: Release of the First 8490 Sequenced Strains for Exploring Actinobacteria Biosynthetic Diversity.</title>
        <authorList>
            <person name="Kalkreuter E."/>
            <person name="Kautsar S.A."/>
            <person name="Yang D."/>
            <person name="Bader C.D."/>
            <person name="Teijaro C.N."/>
            <person name="Fluegel L."/>
            <person name="Davis C.M."/>
            <person name="Simpson J.R."/>
            <person name="Lauterbach L."/>
            <person name="Steele A.D."/>
            <person name="Gui C."/>
            <person name="Meng S."/>
            <person name="Li G."/>
            <person name="Viehrig K."/>
            <person name="Ye F."/>
            <person name="Su P."/>
            <person name="Kiefer A.F."/>
            <person name="Nichols A."/>
            <person name="Cepeda A.J."/>
            <person name="Yan W."/>
            <person name="Fan B."/>
            <person name="Jiang Y."/>
            <person name="Adhikari A."/>
            <person name="Zheng C.-J."/>
            <person name="Schuster L."/>
            <person name="Cowan T.M."/>
            <person name="Smanski M.J."/>
            <person name="Chevrette M.G."/>
            <person name="De Carvalho L.P.S."/>
            <person name="Shen B."/>
        </authorList>
    </citation>
    <scope>NUCLEOTIDE SEQUENCE [LARGE SCALE GENOMIC DNA]</scope>
    <source>
        <strain evidence="1 2">NPDC007066</strain>
    </source>
</reference>
<keyword evidence="2" id="KW-1185">Reference proteome</keyword>
<sequence length="85" mass="9146">MLVVEAAATNNDTETYYAATPDGIERLDGNPATRPRAAGIGATFEAPVRARHVSSTRVVEESDEVAPGVYRVRGDQTRDRSAVRS</sequence>
<comment type="caution">
    <text evidence="1">The sequence shown here is derived from an EMBL/GenBank/DDBJ whole genome shotgun (WGS) entry which is preliminary data.</text>
</comment>
<dbReference type="Proteomes" id="UP001601288">
    <property type="component" value="Unassembled WGS sequence"/>
</dbReference>
<organism evidence="1 2">
    <name type="scientific">Streptomyces massasporeus</name>
    <dbReference type="NCBI Taxonomy" id="67324"/>
    <lineage>
        <taxon>Bacteria</taxon>
        <taxon>Bacillati</taxon>
        <taxon>Actinomycetota</taxon>
        <taxon>Actinomycetes</taxon>
        <taxon>Kitasatosporales</taxon>
        <taxon>Streptomycetaceae</taxon>
        <taxon>Streptomyces</taxon>
    </lineage>
</organism>
<protein>
    <submittedName>
        <fullName evidence="1">Uncharacterized protein</fullName>
    </submittedName>
</protein>
<gene>
    <name evidence="1" type="ORF">ACFYM3_10590</name>
</gene>
<name>A0ABW6L9C1_9ACTN</name>
<dbReference type="RefSeq" id="WP_358279449.1">
    <property type="nucleotide sequence ID" value="NZ_JBEYGJ010000005.1"/>
</dbReference>
<proteinExistence type="predicted"/>
<dbReference type="EMBL" id="JBIAFP010000005">
    <property type="protein sequence ID" value="MFE9225065.1"/>
    <property type="molecule type" value="Genomic_DNA"/>
</dbReference>